<dbReference type="PANTHER" id="PTHR38113">
    <property type="match status" value="1"/>
</dbReference>
<dbReference type="Pfam" id="PF10056">
    <property type="entry name" value="DUF2293"/>
    <property type="match status" value="1"/>
</dbReference>
<evidence type="ECO:0000313" key="4">
    <source>
        <dbReference type="Proteomes" id="UP000016929"/>
    </source>
</evidence>
<reference evidence="4" key="1">
    <citation type="submission" date="2012-09" db="EMBL/GenBank/DDBJ databases">
        <title>Genome sequencing and comparative transcriptomics of race 1 and race 4 of banana pathogen: Fusarium oxysporum f. sp. cubense.</title>
        <authorList>
            <person name="Fang X."/>
            <person name="Huang J."/>
        </authorList>
    </citation>
    <scope>NUCLEOTIDE SEQUENCE [LARGE SCALE GENOMIC DNA]</scope>
    <source>
        <strain evidence="4">race 4</strain>
    </source>
</reference>
<evidence type="ECO:0000256" key="1">
    <source>
        <dbReference type="SAM" id="MobiDB-lite"/>
    </source>
</evidence>
<dbReference type="PANTHER" id="PTHR38113:SF1">
    <property type="entry name" value="DUF2293 DOMAIN-CONTAINING PROTEIN"/>
    <property type="match status" value="1"/>
</dbReference>
<dbReference type="AlphaFoldDB" id="N1RDF6"/>
<dbReference type="HOGENOM" id="CLU_801779_0_0_1"/>
<protein>
    <recommendedName>
        <fullName evidence="2">DUF2293 domain-containing protein</fullName>
    </recommendedName>
</protein>
<name>N1RDF6_FUSC4</name>
<feature type="region of interest" description="Disordered" evidence="1">
    <location>
        <begin position="1"/>
        <end position="39"/>
    </location>
</feature>
<sequence>MGREKRNLPAAVAGGPKERHRRAQRSQYDHTAPVPPGFVAKPALPKTTKHHSYFEFVENKDKKKKLEFQITTKKTPPPGFEFVPAGNPELTQACKELSREKDAMIFIVSNAKEASGSNILAHQVHRIGHHVRETIVEEARAGLGHIMENMLPAARGAPEPIPESQEEYDAQVDAALRDLFPRIPNTDRQMIIEHAFRRDPTNKNNKEKVGLSDDITLARRVQLAVLAHIRHTHTSGRDQLDEILREVVVISDSEGEESGNESDSSIEEVVCQYTNPIPSRPVQNISGQAGPGHHQSPRPNQGARTPATPKPKGKVKKAKPSSPISPRAISSVYPWSPAAYGSGPFR</sequence>
<accession>N1RDF6</accession>
<feature type="domain" description="DUF2293" evidence="2">
    <location>
        <begin position="175"/>
        <end position="235"/>
    </location>
</feature>
<feature type="compositionally biased region" description="Low complexity" evidence="1">
    <location>
        <begin position="320"/>
        <end position="332"/>
    </location>
</feature>
<dbReference type="OrthoDB" id="5288828at2759"/>
<evidence type="ECO:0000259" key="2">
    <source>
        <dbReference type="Pfam" id="PF10056"/>
    </source>
</evidence>
<evidence type="ECO:0000313" key="3">
    <source>
        <dbReference type="EMBL" id="EMT64608.1"/>
    </source>
</evidence>
<feature type="region of interest" description="Disordered" evidence="1">
    <location>
        <begin position="276"/>
        <end position="346"/>
    </location>
</feature>
<keyword evidence="4" id="KW-1185">Reference proteome</keyword>
<reference evidence="4" key="2">
    <citation type="journal article" date="2014" name="PLoS ONE">
        <title>Genome and Transcriptome Analysis of the Fungal Pathogen Fusarium oxysporum f. sp. cubense Causing Banana Vascular Wilt Disease.</title>
        <authorList>
            <person name="Guo L."/>
            <person name="Han L."/>
            <person name="Yang L."/>
            <person name="Zeng H."/>
            <person name="Fan D."/>
            <person name="Zhu Y."/>
            <person name="Feng Y."/>
            <person name="Wang G."/>
            <person name="Peng C."/>
            <person name="Jiang X."/>
            <person name="Zhou D."/>
            <person name="Ni P."/>
            <person name="Liang C."/>
            <person name="Liu L."/>
            <person name="Wang J."/>
            <person name="Mao C."/>
            <person name="Fang X."/>
            <person name="Peng M."/>
            <person name="Huang J."/>
        </authorList>
    </citation>
    <scope>NUCLEOTIDE SEQUENCE [LARGE SCALE GENOMIC DNA]</scope>
    <source>
        <strain evidence="4">race 4</strain>
    </source>
</reference>
<dbReference type="EMBL" id="KB726991">
    <property type="protein sequence ID" value="EMT64608.1"/>
    <property type="molecule type" value="Genomic_DNA"/>
</dbReference>
<dbReference type="Proteomes" id="UP000016929">
    <property type="component" value="Unassembled WGS sequence"/>
</dbReference>
<organism evidence="3 4">
    <name type="scientific">Fusarium oxysporum f. sp. cubense (strain race 4)</name>
    <name type="common">Panama disease fungus</name>
    <dbReference type="NCBI Taxonomy" id="2502994"/>
    <lineage>
        <taxon>Eukaryota</taxon>
        <taxon>Fungi</taxon>
        <taxon>Dikarya</taxon>
        <taxon>Ascomycota</taxon>
        <taxon>Pezizomycotina</taxon>
        <taxon>Sordariomycetes</taxon>
        <taxon>Hypocreomycetidae</taxon>
        <taxon>Hypocreales</taxon>
        <taxon>Nectriaceae</taxon>
        <taxon>Fusarium</taxon>
        <taxon>Fusarium oxysporum species complex</taxon>
    </lineage>
</organism>
<proteinExistence type="predicted"/>
<dbReference type="InterPro" id="IPR018744">
    <property type="entry name" value="DUF2293"/>
</dbReference>
<feature type="compositionally biased region" description="Polar residues" evidence="1">
    <location>
        <begin position="276"/>
        <end position="287"/>
    </location>
</feature>
<gene>
    <name evidence="3" type="ORF">FOC4_g10007286</name>
</gene>